<dbReference type="Proteomes" id="UP000736583">
    <property type="component" value="Unassembled WGS sequence"/>
</dbReference>
<name>A0ABS6EYS4_9CLOT</name>
<dbReference type="Pfam" id="PF02645">
    <property type="entry name" value="DegV"/>
    <property type="match status" value="1"/>
</dbReference>
<dbReference type="InterPro" id="IPR050270">
    <property type="entry name" value="DegV_domain_contain"/>
</dbReference>
<evidence type="ECO:0000313" key="3">
    <source>
        <dbReference type="Proteomes" id="UP000736583"/>
    </source>
</evidence>
<dbReference type="NCBIfam" id="TIGR00762">
    <property type="entry name" value="DegV"/>
    <property type="match status" value="1"/>
</dbReference>
<dbReference type="PROSITE" id="PS51482">
    <property type="entry name" value="DEGV"/>
    <property type="match status" value="1"/>
</dbReference>
<organism evidence="2 3">
    <name type="scientific">Clostridium simiarum</name>
    <dbReference type="NCBI Taxonomy" id="2841506"/>
    <lineage>
        <taxon>Bacteria</taxon>
        <taxon>Bacillati</taxon>
        <taxon>Bacillota</taxon>
        <taxon>Clostridia</taxon>
        <taxon>Eubacteriales</taxon>
        <taxon>Clostridiaceae</taxon>
        <taxon>Clostridium</taxon>
    </lineage>
</organism>
<evidence type="ECO:0000313" key="2">
    <source>
        <dbReference type="EMBL" id="MBU5591357.1"/>
    </source>
</evidence>
<gene>
    <name evidence="2" type="ORF">KQI89_06250</name>
</gene>
<keyword evidence="1" id="KW-0446">Lipid-binding</keyword>
<evidence type="ECO:0000256" key="1">
    <source>
        <dbReference type="ARBA" id="ARBA00023121"/>
    </source>
</evidence>
<accession>A0ABS6EYS4</accession>
<keyword evidence="3" id="KW-1185">Reference proteome</keyword>
<reference evidence="2 3" key="1">
    <citation type="submission" date="2021-06" db="EMBL/GenBank/DDBJ databases">
        <authorList>
            <person name="Sun Q."/>
            <person name="Li D."/>
        </authorList>
    </citation>
    <scope>NUCLEOTIDE SEQUENCE [LARGE SCALE GENOMIC DNA]</scope>
    <source>
        <strain evidence="2 3">MSJ-4</strain>
    </source>
</reference>
<dbReference type="PANTHER" id="PTHR33434:SF2">
    <property type="entry name" value="FATTY ACID-BINDING PROTEIN TM_1468"/>
    <property type="match status" value="1"/>
</dbReference>
<protein>
    <submittedName>
        <fullName evidence="2">DegV family protein</fullName>
    </submittedName>
</protein>
<comment type="caution">
    <text evidence="2">The sequence shown here is derived from an EMBL/GenBank/DDBJ whole genome shotgun (WGS) entry which is preliminary data.</text>
</comment>
<dbReference type="RefSeq" id="WP_216456350.1">
    <property type="nucleotide sequence ID" value="NZ_JAHLQL010000001.1"/>
</dbReference>
<dbReference type="PANTHER" id="PTHR33434">
    <property type="entry name" value="DEGV DOMAIN-CONTAINING PROTEIN DR_1986-RELATED"/>
    <property type="match status" value="1"/>
</dbReference>
<sequence length="279" mass="31131">MEKIKIITDSTADLPRSIIEKYEIEVLPLTINFGEKTYVDGIDINFKSLLEKIEEGEGFPHTSQVIPQRFIECYKRYLDEGYKIISLHLSSKMSGTYQSACIAKETLDSEEIVVIDGQSVTSGLGLLVIKACILVEEGKNIFDIKEDIINTIPHVKSVLAFDCLEHLVKGGRLSKTAGVIGNILGIKPILAVKDGEMAVEDKVRGSKKALKYILEHLENVQLDEKVPMILLNAENEDIIEVLREKLIKEKYNFVEAEVGCTVGTHSGPRACGVFFIEKY</sequence>
<dbReference type="InterPro" id="IPR003797">
    <property type="entry name" value="DegV"/>
</dbReference>
<proteinExistence type="predicted"/>
<dbReference type="EMBL" id="JAHLQL010000001">
    <property type="protein sequence ID" value="MBU5591357.1"/>
    <property type="molecule type" value="Genomic_DNA"/>
</dbReference>